<evidence type="ECO:0000256" key="2">
    <source>
        <dbReference type="ARBA" id="ARBA00022737"/>
    </source>
</evidence>
<feature type="domain" description="BTB" evidence="3">
    <location>
        <begin position="33"/>
        <end position="100"/>
    </location>
</feature>
<dbReference type="InterPro" id="IPR015915">
    <property type="entry name" value="Kelch-typ_b-propeller"/>
</dbReference>
<dbReference type="SMART" id="SM00225">
    <property type="entry name" value="BTB"/>
    <property type="match status" value="1"/>
</dbReference>
<dbReference type="Gene3D" id="1.25.40.420">
    <property type="match status" value="1"/>
</dbReference>
<dbReference type="InterPro" id="IPR006652">
    <property type="entry name" value="Kelch_1"/>
</dbReference>
<dbReference type="EnsemblMetazoa" id="CapteT161527">
    <property type="protein sequence ID" value="CapteP161527"/>
    <property type="gene ID" value="CapteG161527"/>
</dbReference>
<dbReference type="InterPro" id="IPR000210">
    <property type="entry name" value="BTB/POZ_dom"/>
</dbReference>
<keyword evidence="1" id="KW-0880">Kelch repeat</keyword>
<dbReference type="HOGENOM" id="CLU_004253_14_3_1"/>
<dbReference type="PANTHER" id="PTHR45632:SF3">
    <property type="entry name" value="KELCH-LIKE PROTEIN 32"/>
    <property type="match status" value="1"/>
</dbReference>
<dbReference type="SUPFAM" id="SSF117281">
    <property type="entry name" value="Kelch motif"/>
    <property type="match status" value="1"/>
</dbReference>
<protein>
    <recommendedName>
        <fullName evidence="3">BTB domain-containing protein</fullName>
    </recommendedName>
</protein>
<dbReference type="SMART" id="SM00875">
    <property type="entry name" value="BACK"/>
    <property type="match status" value="1"/>
</dbReference>
<evidence type="ECO:0000256" key="1">
    <source>
        <dbReference type="ARBA" id="ARBA00022441"/>
    </source>
</evidence>
<dbReference type="PIRSF" id="PIRSF037037">
    <property type="entry name" value="Kelch-like_protein_gigaxonin"/>
    <property type="match status" value="1"/>
</dbReference>
<dbReference type="SMART" id="SM00612">
    <property type="entry name" value="Kelch"/>
    <property type="match status" value="3"/>
</dbReference>
<evidence type="ECO:0000313" key="6">
    <source>
        <dbReference type="Proteomes" id="UP000014760"/>
    </source>
</evidence>
<keyword evidence="2" id="KW-0677">Repeat</keyword>
<evidence type="ECO:0000313" key="4">
    <source>
        <dbReference type="EMBL" id="ELT97782.1"/>
    </source>
</evidence>
<gene>
    <name evidence="4" type="ORF">CAPTEDRAFT_161527</name>
</gene>
<dbReference type="Pfam" id="PF24681">
    <property type="entry name" value="Kelch_KLHDC2_KLHL20_DRC7"/>
    <property type="match status" value="1"/>
</dbReference>
<reference evidence="5" key="3">
    <citation type="submission" date="2015-06" db="UniProtKB">
        <authorList>
            <consortium name="EnsemblMetazoa"/>
        </authorList>
    </citation>
    <scope>IDENTIFICATION</scope>
</reference>
<dbReference type="EMBL" id="AMQN01002140">
    <property type="status" value="NOT_ANNOTATED_CDS"/>
    <property type="molecule type" value="Genomic_DNA"/>
</dbReference>
<dbReference type="OMA" id="YMPFQIT"/>
<reference evidence="4 6" key="2">
    <citation type="journal article" date="2013" name="Nature">
        <title>Insights into bilaterian evolution from three spiralian genomes.</title>
        <authorList>
            <person name="Simakov O."/>
            <person name="Marletaz F."/>
            <person name="Cho S.J."/>
            <person name="Edsinger-Gonzales E."/>
            <person name="Havlak P."/>
            <person name="Hellsten U."/>
            <person name="Kuo D.H."/>
            <person name="Larsson T."/>
            <person name="Lv J."/>
            <person name="Arendt D."/>
            <person name="Savage R."/>
            <person name="Osoegawa K."/>
            <person name="de Jong P."/>
            <person name="Grimwood J."/>
            <person name="Chapman J.A."/>
            <person name="Shapiro H."/>
            <person name="Aerts A."/>
            <person name="Otillar R.P."/>
            <person name="Terry A.Y."/>
            <person name="Boore J.L."/>
            <person name="Grigoriev I.V."/>
            <person name="Lindberg D.R."/>
            <person name="Seaver E.C."/>
            <person name="Weisblat D.A."/>
            <person name="Putnam N.H."/>
            <person name="Rokhsar D.S."/>
        </authorList>
    </citation>
    <scope>NUCLEOTIDE SEQUENCE</scope>
    <source>
        <strain evidence="4 6">I ESC-2004</strain>
    </source>
</reference>
<evidence type="ECO:0000259" key="3">
    <source>
        <dbReference type="PROSITE" id="PS50097"/>
    </source>
</evidence>
<dbReference type="AlphaFoldDB" id="R7TW24"/>
<name>R7TW24_CAPTE</name>
<dbReference type="Pfam" id="PF07707">
    <property type="entry name" value="BACK"/>
    <property type="match status" value="1"/>
</dbReference>
<dbReference type="PROSITE" id="PS50097">
    <property type="entry name" value="BTB"/>
    <property type="match status" value="1"/>
</dbReference>
<organism evidence="4">
    <name type="scientific">Capitella teleta</name>
    <name type="common">Polychaete worm</name>
    <dbReference type="NCBI Taxonomy" id="283909"/>
    <lineage>
        <taxon>Eukaryota</taxon>
        <taxon>Metazoa</taxon>
        <taxon>Spiralia</taxon>
        <taxon>Lophotrochozoa</taxon>
        <taxon>Annelida</taxon>
        <taxon>Polychaeta</taxon>
        <taxon>Sedentaria</taxon>
        <taxon>Scolecida</taxon>
        <taxon>Capitellidae</taxon>
        <taxon>Capitella</taxon>
    </lineage>
</organism>
<dbReference type="STRING" id="283909.R7TW24"/>
<dbReference type="OrthoDB" id="1925334at2759"/>
<dbReference type="Gene3D" id="3.30.710.10">
    <property type="entry name" value="Potassium Channel Kv1.1, Chain A"/>
    <property type="match status" value="1"/>
</dbReference>
<dbReference type="InterPro" id="IPR017096">
    <property type="entry name" value="BTB-kelch_protein"/>
</dbReference>
<dbReference type="EMBL" id="KB308479">
    <property type="protein sequence ID" value="ELT97782.1"/>
    <property type="molecule type" value="Genomic_DNA"/>
</dbReference>
<reference evidence="6" key="1">
    <citation type="submission" date="2012-12" db="EMBL/GenBank/DDBJ databases">
        <authorList>
            <person name="Hellsten U."/>
            <person name="Grimwood J."/>
            <person name="Chapman J.A."/>
            <person name="Shapiro H."/>
            <person name="Aerts A."/>
            <person name="Otillar R.P."/>
            <person name="Terry A.Y."/>
            <person name="Boore J.L."/>
            <person name="Simakov O."/>
            <person name="Marletaz F."/>
            <person name="Cho S.-J."/>
            <person name="Edsinger-Gonzales E."/>
            <person name="Havlak P."/>
            <person name="Kuo D.-H."/>
            <person name="Larsson T."/>
            <person name="Lv J."/>
            <person name="Arendt D."/>
            <person name="Savage R."/>
            <person name="Osoegawa K."/>
            <person name="de Jong P."/>
            <person name="Lindberg D.R."/>
            <person name="Seaver E.C."/>
            <person name="Weisblat D.A."/>
            <person name="Putnam N.H."/>
            <person name="Grigoriev I.V."/>
            <person name="Rokhsar D.S."/>
        </authorList>
    </citation>
    <scope>NUCLEOTIDE SEQUENCE</scope>
    <source>
        <strain evidence="6">I ESC-2004</strain>
    </source>
</reference>
<accession>R7TW24</accession>
<keyword evidence="6" id="KW-1185">Reference proteome</keyword>
<dbReference type="Pfam" id="PF00651">
    <property type="entry name" value="BTB"/>
    <property type="match status" value="1"/>
</dbReference>
<evidence type="ECO:0000313" key="5">
    <source>
        <dbReference type="EnsemblMetazoa" id="CapteP161527"/>
    </source>
</evidence>
<dbReference type="Proteomes" id="UP000014760">
    <property type="component" value="Unassembled WGS sequence"/>
</dbReference>
<dbReference type="SUPFAM" id="SSF54695">
    <property type="entry name" value="POZ domain"/>
    <property type="match status" value="1"/>
</dbReference>
<dbReference type="InterPro" id="IPR011705">
    <property type="entry name" value="BACK"/>
</dbReference>
<sequence length="584" mass="66335">MASDTKKRRMRSQIYGSELIKSYAQMRENEELTDFVVSTEGQSFKVHKTLLAASSDYFRAMLQGVMRETKEERVDLKGLTAASLCQTLDFLYSGEMDLDFDNLIEVLNAASHLQVNAALELCSDFMTTLLNFSNAEELLHVADTYSLDRVVKCYEAKVLKHFEEFSNTEMFTRLTGTQLARFVADNQLRVRSEMVLFDIIARWYSGKKEDGVDGIITYVRFGLLSEQQLTQLHNHWLVRKSATAALCIQRALQFHRDSARGHPKLSEQTQLRCTQNSLVMVHQDSLRPLEITAYDGKEGRFYQLLTDLSSCRDTRICSFDNMMYMCRVVDCGGGTLMNSLLRFDLRHLRLQELTPCSRLRLDPAVVCCGKKLFVFGGVDDNYSILDSVEGYDIEANRWTNFAPGLPQATHSLAAVEHNGCIYLCGGVSATDRQPTTSMYKFDPEARTYTQQSPMQCPRRLHEMSVLQDCIYVLGGIGSHTFNQNTQIPIEAFCISSNQWSILTGTLAGRSVGHYMSYEGEIVSLGREHNGATEEDIWLYSLQSDTWRSFIKAPRRMTLASAACTKLDVNFFDEKIAQRIISDKR</sequence>
<dbReference type="InterPro" id="IPR011333">
    <property type="entry name" value="SKP1/BTB/POZ_sf"/>
</dbReference>
<proteinExistence type="predicted"/>
<dbReference type="Gene3D" id="2.120.10.80">
    <property type="entry name" value="Kelch-type beta propeller"/>
    <property type="match status" value="1"/>
</dbReference>
<dbReference type="PANTHER" id="PTHR45632">
    <property type="entry name" value="LD33804P"/>
    <property type="match status" value="1"/>
</dbReference>